<evidence type="ECO:0000313" key="2">
    <source>
        <dbReference type="EMBL" id="PNH12815.1"/>
    </source>
</evidence>
<evidence type="ECO:0000256" key="1">
    <source>
        <dbReference type="SAM" id="MobiDB-lite"/>
    </source>
</evidence>
<dbReference type="Gene3D" id="1.25.70.10">
    <property type="entry name" value="Transcription termination factor 3, mitochondrial"/>
    <property type="match status" value="1"/>
</dbReference>
<gene>
    <name evidence="2" type="ORF">TSOC_000182</name>
</gene>
<sequence>MQQSCRAGSFRRCRTSNRPQRPTRPTSAAALRPDDLARLSGISPDEAARAWNACPALADEESEAGVVGNLAYLRATFSPRASAGLVRRRPELLTVRLEEWVQFLTGYGLREEAVLKVLRYSPALLLPGGAGAPPNTPYNAGLAVVFLKSYGWTDEAVMERVLPCYPRAAVDFLSSRGFDEEAVRRVVQNFPQLLVGSFSEAMFPLIDRIRASAHNKYVVSGSYHV</sequence>
<proteinExistence type="predicted"/>
<feature type="region of interest" description="Disordered" evidence="1">
    <location>
        <begin position="1"/>
        <end position="28"/>
    </location>
</feature>
<evidence type="ECO:0000313" key="3">
    <source>
        <dbReference type="Proteomes" id="UP000236333"/>
    </source>
</evidence>
<organism evidence="2 3">
    <name type="scientific">Tetrabaena socialis</name>
    <dbReference type="NCBI Taxonomy" id="47790"/>
    <lineage>
        <taxon>Eukaryota</taxon>
        <taxon>Viridiplantae</taxon>
        <taxon>Chlorophyta</taxon>
        <taxon>core chlorophytes</taxon>
        <taxon>Chlorophyceae</taxon>
        <taxon>CS clade</taxon>
        <taxon>Chlamydomonadales</taxon>
        <taxon>Tetrabaenaceae</taxon>
        <taxon>Tetrabaena</taxon>
    </lineage>
</organism>
<dbReference type="EMBL" id="PGGS01000003">
    <property type="protein sequence ID" value="PNH12815.1"/>
    <property type="molecule type" value="Genomic_DNA"/>
</dbReference>
<dbReference type="InterPro" id="IPR038538">
    <property type="entry name" value="MTERF_sf"/>
</dbReference>
<accession>A0A2J8AJW4</accession>
<protein>
    <recommendedName>
        <fullName evidence="4">mTERF domain-containing protein 1, mitochondrial</fullName>
    </recommendedName>
</protein>
<dbReference type="Proteomes" id="UP000236333">
    <property type="component" value="Unassembled WGS sequence"/>
</dbReference>
<dbReference type="OrthoDB" id="637682at2759"/>
<name>A0A2J8AJW4_9CHLO</name>
<comment type="caution">
    <text evidence="2">The sequence shown here is derived from an EMBL/GenBank/DDBJ whole genome shotgun (WGS) entry which is preliminary data.</text>
</comment>
<dbReference type="AlphaFoldDB" id="A0A2J8AJW4"/>
<evidence type="ECO:0008006" key="4">
    <source>
        <dbReference type="Google" id="ProtNLM"/>
    </source>
</evidence>
<reference evidence="2 3" key="1">
    <citation type="journal article" date="2017" name="Mol. Biol. Evol.">
        <title>The 4-celled Tetrabaena socialis nuclear genome reveals the essential components for genetic control of cell number at the origin of multicellularity in the volvocine lineage.</title>
        <authorList>
            <person name="Featherston J."/>
            <person name="Arakaki Y."/>
            <person name="Hanschen E.R."/>
            <person name="Ferris P.J."/>
            <person name="Michod R.E."/>
            <person name="Olson B.J.S.C."/>
            <person name="Nozaki H."/>
            <person name="Durand P.M."/>
        </authorList>
    </citation>
    <scope>NUCLEOTIDE SEQUENCE [LARGE SCALE GENOMIC DNA]</scope>
    <source>
        <strain evidence="2 3">NIES-571</strain>
    </source>
</reference>
<feature type="compositionally biased region" description="Polar residues" evidence="1">
    <location>
        <begin position="16"/>
        <end position="26"/>
    </location>
</feature>
<keyword evidence="3" id="KW-1185">Reference proteome</keyword>